<evidence type="ECO:0000259" key="7">
    <source>
        <dbReference type="PROSITE" id="PS51225"/>
    </source>
</evidence>
<evidence type="ECO:0000256" key="2">
    <source>
        <dbReference type="ARBA" id="ARBA00022692"/>
    </source>
</evidence>
<evidence type="ECO:0000256" key="3">
    <source>
        <dbReference type="ARBA" id="ARBA00022989"/>
    </source>
</evidence>
<sequence>MTSMNGHRFLTLPTSLKPAILILIILSMIFAGSSSPSGINTFSWSWFFWFTIIVQLIFIIVVIALFALEMERLMTMGRDAWPIAEMAYSVIFGIFTVINIFVVSGWHSVAKNASLPVLAAISCFVLFVLYALGGFMMFRLWKGFVQSGATQNPTAATQPGNIQGMHPGI</sequence>
<organism evidence="8 9">
    <name type="scientific">Panagrolaimus superbus</name>
    <dbReference type="NCBI Taxonomy" id="310955"/>
    <lineage>
        <taxon>Eukaryota</taxon>
        <taxon>Metazoa</taxon>
        <taxon>Ecdysozoa</taxon>
        <taxon>Nematoda</taxon>
        <taxon>Chromadorea</taxon>
        <taxon>Rhabditida</taxon>
        <taxon>Tylenchina</taxon>
        <taxon>Panagrolaimomorpha</taxon>
        <taxon>Panagrolaimoidea</taxon>
        <taxon>Panagrolaimidae</taxon>
        <taxon>Panagrolaimus</taxon>
    </lineage>
</organism>
<feature type="transmembrane region" description="Helical" evidence="6">
    <location>
        <begin position="115"/>
        <end position="138"/>
    </location>
</feature>
<comment type="subcellular location">
    <subcellularLocation>
        <location evidence="1">Membrane</location>
        <topology evidence="1">Multi-pass membrane protein</topology>
    </subcellularLocation>
</comment>
<dbReference type="InterPro" id="IPR008253">
    <property type="entry name" value="Marvel"/>
</dbReference>
<name>A0A914Y163_9BILA</name>
<reference evidence="9" key="1">
    <citation type="submission" date="2022-11" db="UniProtKB">
        <authorList>
            <consortium name="WormBaseParasite"/>
        </authorList>
    </citation>
    <scope>IDENTIFICATION</scope>
</reference>
<evidence type="ECO:0000256" key="1">
    <source>
        <dbReference type="ARBA" id="ARBA00004141"/>
    </source>
</evidence>
<dbReference type="PROSITE" id="PS51225">
    <property type="entry name" value="MARVEL"/>
    <property type="match status" value="1"/>
</dbReference>
<protein>
    <submittedName>
        <fullName evidence="9">MARVEL domain-containing protein</fullName>
    </submittedName>
</protein>
<feature type="transmembrane region" description="Helical" evidence="6">
    <location>
        <begin position="80"/>
        <end position="103"/>
    </location>
</feature>
<keyword evidence="8" id="KW-1185">Reference proteome</keyword>
<evidence type="ECO:0000256" key="5">
    <source>
        <dbReference type="PROSITE-ProRule" id="PRU00581"/>
    </source>
</evidence>
<feature type="domain" description="MARVEL" evidence="7">
    <location>
        <begin position="8"/>
        <end position="142"/>
    </location>
</feature>
<dbReference type="Proteomes" id="UP000887577">
    <property type="component" value="Unplaced"/>
</dbReference>
<evidence type="ECO:0000256" key="6">
    <source>
        <dbReference type="SAM" id="Phobius"/>
    </source>
</evidence>
<keyword evidence="3 6" id="KW-1133">Transmembrane helix</keyword>
<dbReference type="AlphaFoldDB" id="A0A914Y163"/>
<accession>A0A914Y163</accession>
<feature type="transmembrane region" description="Helical" evidence="6">
    <location>
        <begin position="46"/>
        <end position="68"/>
    </location>
</feature>
<dbReference type="WBParaSite" id="PSU_v2.g11575.t1">
    <property type="protein sequence ID" value="PSU_v2.g11575.t1"/>
    <property type="gene ID" value="PSU_v2.g11575"/>
</dbReference>
<keyword evidence="2 5" id="KW-0812">Transmembrane</keyword>
<evidence type="ECO:0000313" key="9">
    <source>
        <dbReference type="WBParaSite" id="PSU_v2.g11575.t1"/>
    </source>
</evidence>
<evidence type="ECO:0000256" key="4">
    <source>
        <dbReference type="ARBA" id="ARBA00023136"/>
    </source>
</evidence>
<evidence type="ECO:0000313" key="8">
    <source>
        <dbReference type="Proteomes" id="UP000887577"/>
    </source>
</evidence>
<proteinExistence type="predicted"/>
<keyword evidence="4 5" id="KW-0472">Membrane</keyword>
<dbReference type="GO" id="GO:0016020">
    <property type="term" value="C:membrane"/>
    <property type="evidence" value="ECO:0007669"/>
    <property type="project" value="UniProtKB-SubCell"/>
</dbReference>